<gene>
    <name evidence="1" type="ORF">RHMOL_Rhmol12G0232900</name>
</gene>
<evidence type="ECO:0000313" key="1">
    <source>
        <dbReference type="EMBL" id="KAI8529540.1"/>
    </source>
</evidence>
<reference evidence="1" key="1">
    <citation type="submission" date="2022-02" db="EMBL/GenBank/DDBJ databases">
        <title>Plant Genome Project.</title>
        <authorList>
            <person name="Zhang R.-G."/>
        </authorList>
    </citation>
    <scope>NUCLEOTIDE SEQUENCE</scope>
    <source>
        <strain evidence="1">AT1</strain>
    </source>
</reference>
<sequence length="163" mass="17869">MFRYTVTLSHLLRQPLRHILCRRPPQSEAGGATAAGVGGGRAAVSRDTTRVVGTSLATLTVQTIVIHPFHEKKTHSPLQEILNEIRMTRQASAACPFPSANPPPLPRNPPLARNTFLLARNPTPATPPPLDDCPYQAKPSPENIKARNTLSQNRWNPHNILSL</sequence>
<evidence type="ECO:0000313" key="2">
    <source>
        <dbReference type="Proteomes" id="UP001062846"/>
    </source>
</evidence>
<protein>
    <submittedName>
        <fullName evidence="1">Uncharacterized protein</fullName>
    </submittedName>
</protein>
<keyword evidence="2" id="KW-1185">Reference proteome</keyword>
<dbReference type="EMBL" id="CM046399">
    <property type="protein sequence ID" value="KAI8529540.1"/>
    <property type="molecule type" value="Genomic_DNA"/>
</dbReference>
<organism evidence="1 2">
    <name type="scientific">Rhododendron molle</name>
    <name type="common">Chinese azalea</name>
    <name type="synonym">Azalea mollis</name>
    <dbReference type="NCBI Taxonomy" id="49168"/>
    <lineage>
        <taxon>Eukaryota</taxon>
        <taxon>Viridiplantae</taxon>
        <taxon>Streptophyta</taxon>
        <taxon>Embryophyta</taxon>
        <taxon>Tracheophyta</taxon>
        <taxon>Spermatophyta</taxon>
        <taxon>Magnoliopsida</taxon>
        <taxon>eudicotyledons</taxon>
        <taxon>Gunneridae</taxon>
        <taxon>Pentapetalae</taxon>
        <taxon>asterids</taxon>
        <taxon>Ericales</taxon>
        <taxon>Ericaceae</taxon>
        <taxon>Ericoideae</taxon>
        <taxon>Rhodoreae</taxon>
        <taxon>Rhododendron</taxon>
    </lineage>
</organism>
<dbReference type="Proteomes" id="UP001062846">
    <property type="component" value="Chromosome 12"/>
</dbReference>
<accession>A0ACC0LLG3</accession>
<comment type="caution">
    <text evidence="1">The sequence shown here is derived from an EMBL/GenBank/DDBJ whole genome shotgun (WGS) entry which is preliminary data.</text>
</comment>
<proteinExistence type="predicted"/>
<name>A0ACC0LLG3_RHOML</name>